<sequence>MALLITFILMAALQSVVFSKVIPTFYSEAAPTCDDYFYQNTEPEFTMQSSYQRICQMKSSIEPEKIFYATLYDTNHKIPVYSAYTLVIGASYERPSWMVEPQLENKSYGDDMVFSYSVNDEYTFKTQASDEDYKGSGLTRGHCNPHSYHDGEERIATFTLTNIAPQYSEFNSGSWATAEQEAKKIMAEHCFGNANQKLPYVKKFEDATAYFVTGAVPADKPSAVIGRNVTIPKISFTAACCSDPEREEEFSFGYYGFNVVDASAQHTRAVKLTELQDILNKAWGGDQNISFFEGGCNTQPEATQDHIGRMNKKLTKYLNKHG</sequence>
<dbReference type="InterPro" id="IPR044925">
    <property type="entry name" value="His-Me_finger_sf"/>
</dbReference>
<evidence type="ECO:0000313" key="4">
    <source>
        <dbReference type="EnsemblMetazoa" id="CLYHEMP019167.1"/>
    </source>
</evidence>
<dbReference type="SUPFAM" id="SSF54060">
    <property type="entry name" value="His-Me finger endonucleases"/>
    <property type="match status" value="1"/>
</dbReference>
<dbReference type="GeneID" id="136801273"/>
<dbReference type="RefSeq" id="XP_066914001.1">
    <property type="nucleotide sequence ID" value="XM_067057900.1"/>
</dbReference>
<dbReference type="Gene3D" id="3.40.570.10">
    <property type="entry name" value="Extracellular Endonuclease, subunit A"/>
    <property type="match status" value="1"/>
</dbReference>
<dbReference type="GO" id="GO:0016787">
    <property type="term" value="F:hydrolase activity"/>
    <property type="evidence" value="ECO:0007669"/>
    <property type="project" value="InterPro"/>
</dbReference>
<dbReference type="OrthoDB" id="5967827at2759"/>
<name>A0A7M6DP16_9CNID</name>
<dbReference type="SMART" id="SM00477">
    <property type="entry name" value="NUC"/>
    <property type="match status" value="1"/>
</dbReference>
<dbReference type="GO" id="GO:0003676">
    <property type="term" value="F:nucleic acid binding"/>
    <property type="evidence" value="ECO:0007669"/>
    <property type="project" value="InterPro"/>
</dbReference>
<dbReference type="InterPro" id="IPR044929">
    <property type="entry name" value="DNA/RNA_non-sp_Endonuclease_sf"/>
</dbReference>
<reference evidence="4" key="1">
    <citation type="submission" date="2021-01" db="UniProtKB">
        <authorList>
            <consortium name="EnsemblMetazoa"/>
        </authorList>
    </citation>
    <scope>IDENTIFICATION</scope>
</reference>
<organism evidence="4 5">
    <name type="scientific">Clytia hemisphaerica</name>
    <dbReference type="NCBI Taxonomy" id="252671"/>
    <lineage>
        <taxon>Eukaryota</taxon>
        <taxon>Metazoa</taxon>
        <taxon>Cnidaria</taxon>
        <taxon>Hydrozoa</taxon>
        <taxon>Hydroidolina</taxon>
        <taxon>Leptothecata</taxon>
        <taxon>Obeliida</taxon>
        <taxon>Clytiidae</taxon>
        <taxon>Clytia</taxon>
    </lineage>
</organism>
<proteinExistence type="predicted"/>
<dbReference type="InterPro" id="IPR001604">
    <property type="entry name" value="Endo_G_ENPP1-like_dom"/>
</dbReference>
<dbReference type="InterPro" id="IPR020821">
    <property type="entry name" value="ENPP1-3/EXOG-like_nuc-like"/>
</dbReference>
<evidence type="ECO:0000259" key="2">
    <source>
        <dbReference type="SMART" id="SM00477"/>
    </source>
</evidence>
<accession>A0A7M6DP16</accession>
<keyword evidence="1" id="KW-0732">Signal</keyword>
<evidence type="ECO:0000313" key="5">
    <source>
        <dbReference type="Proteomes" id="UP000594262"/>
    </source>
</evidence>
<evidence type="ECO:0000256" key="1">
    <source>
        <dbReference type="SAM" id="SignalP"/>
    </source>
</evidence>
<evidence type="ECO:0000259" key="3">
    <source>
        <dbReference type="SMART" id="SM00892"/>
    </source>
</evidence>
<keyword evidence="5" id="KW-1185">Reference proteome</keyword>
<dbReference type="SMART" id="SM00892">
    <property type="entry name" value="Endonuclease_NS"/>
    <property type="match status" value="1"/>
</dbReference>
<dbReference type="PANTHER" id="PTHR21472">
    <property type="entry name" value="ENDONUCLEASE DOMAIN-CONTAINING 1 PROTEIN ENDOD1"/>
    <property type="match status" value="1"/>
</dbReference>
<dbReference type="PANTHER" id="PTHR21472:SF7">
    <property type="entry name" value="ENDONUCLEASE G, MITOCHONDRIAL-LIKE ISOFORM X2"/>
    <property type="match status" value="1"/>
</dbReference>
<dbReference type="GO" id="GO:0046872">
    <property type="term" value="F:metal ion binding"/>
    <property type="evidence" value="ECO:0007669"/>
    <property type="project" value="InterPro"/>
</dbReference>
<dbReference type="AlphaFoldDB" id="A0A7M6DP16"/>
<dbReference type="Proteomes" id="UP000594262">
    <property type="component" value="Unplaced"/>
</dbReference>
<feature type="domain" description="ENPP1-3/EXOG-like endonuclease/phosphodiesterase" evidence="2">
    <location>
        <begin position="65"/>
        <end position="281"/>
    </location>
</feature>
<dbReference type="Pfam" id="PF01223">
    <property type="entry name" value="Endonuclease_NS"/>
    <property type="match status" value="1"/>
</dbReference>
<feature type="signal peptide" evidence="1">
    <location>
        <begin position="1"/>
        <end position="19"/>
    </location>
</feature>
<protein>
    <submittedName>
        <fullName evidence="4">Uncharacterized protein</fullName>
    </submittedName>
</protein>
<dbReference type="EnsemblMetazoa" id="CLYHEMT019167.1">
    <property type="protein sequence ID" value="CLYHEMP019167.1"/>
    <property type="gene ID" value="CLYHEMG019167"/>
</dbReference>
<feature type="domain" description="DNA/RNA non-specific endonuclease/pyrophosphatase/phosphodiesterase" evidence="3">
    <location>
        <begin position="64"/>
        <end position="298"/>
    </location>
</feature>
<dbReference type="InterPro" id="IPR039015">
    <property type="entry name" value="ENDOD1"/>
</dbReference>
<feature type="chain" id="PRO_5029818160" evidence="1">
    <location>
        <begin position="20"/>
        <end position="322"/>
    </location>
</feature>